<dbReference type="PROSITE" id="PS51257">
    <property type="entry name" value="PROKAR_LIPOPROTEIN"/>
    <property type="match status" value="1"/>
</dbReference>
<gene>
    <name evidence="3" type="ORF">J2Z56_002518</name>
    <name evidence="4" type="ORF">J2Z57_002451</name>
</gene>
<proteinExistence type="predicted"/>
<sequence>MKKGKFLKLSQMNTVKLFTAALFATVLFTSCSSDDDTPEIVNEEEVITTLTVTLTPSGTGDVITLQTQDLDGDGPDDPVITVSGNLISGEVYQGSIELLNETVDPAEDITEEVEDESDEHQFFYTVASTLDVSTEYTSFDDDGNPLGTTFTLTAGAASTGNLTFTLIHEPTKPNDGLTDAGGETDAEATFSVTVE</sequence>
<comment type="caution">
    <text evidence="3">The sequence shown here is derived from an EMBL/GenBank/DDBJ whole genome shotgun (WGS) entry which is preliminary data.</text>
</comment>
<name>A0A9X1C9N0_9FLAO</name>
<organism evidence="3 5">
    <name type="scientific">Formosa algae</name>
    <dbReference type="NCBI Taxonomy" id="225843"/>
    <lineage>
        <taxon>Bacteria</taxon>
        <taxon>Pseudomonadati</taxon>
        <taxon>Bacteroidota</taxon>
        <taxon>Flavobacteriia</taxon>
        <taxon>Flavobacteriales</taxon>
        <taxon>Flavobacteriaceae</taxon>
        <taxon>Formosa</taxon>
    </lineage>
</organism>
<evidence type="ECO:0008006" key="7">
    <source>
        <dbReference type="Google" id="ProtNLM"/>
    </source>
</evidence>
<feature type="signal peptide" evidence="2">
    <location>
        <begin position="1"/>
        <end position="24"/>
    </location>
</feature>
<evidence type="ECO:0000313" key="4">
    <source>
        <dbReference type="EMBL" id="MDQ0335999.1"/>
    </source>
</evidence>
<protein>
    <recommendedName>
        <fullName evidence="7">Type 1 periplasmic binding fold superfamily protein</fullName>
    </recommendedName>
</protein>
<keyword evidence="2" id="KW-0732">Signal</keyword>
<dbReference type="AlphaFoldDB" id="A0A9X1C9N0"/>
<evidence type="ECO:0000256" key="1">
    <source>
        <dbReference type="SAM" id="MobiDB-lite"/>
    </source>
</evidence>
<dbReference type="EMBL" id="JAGGJQ010000007">
    <property type="protein sequence ID" value="MBP1840588.1"/>
    <property type="molecule type" value="Genomic_DNA"/>
</dbReference>
<reference evidence="3" key="1">
    <citation type="submission" date="2021-03" db="EMBL/GenBank/DDBJ databases">
        <title>Genomic Encyclopedia of Type Strains, Phase IV (KMG-IV): sequencing the most valuable type-strain genomes for metagenomic binning, comparative biology and taxonomic classification.</title>
        <authorList>
            <person name="Goeker M."/>
        </authorList>
    </citation>
    <scope>NUCLEOTIDE SEQUENCE</scope>
    <source>
        <strain evidence="3">DSM 15523</strain>
        <strain evidence="4 6">DSM 16476</strain>
    </source>
</reference>
<evidence type="ECO:0000313" key="6">
    <source>
        <dbReference type="Proteomes" id="UP001231587"/>
    </source>
</evidence>
<feature type="chain" id="PRO_5040756972" description="Type 1 periplasmic binding fold superfamily protein" evidence="2">
    <location>
        <begin position="25"/>
        <end position="195"/>
    </location>
</feature>
<evidence type="ECO:0000313" key="3">
    <source>
        <dbReference type="EMBL" id="MBP1840588.1"/>
    </source>
</evidence>
<dbReference type="EMBL" id="JAUSUU010000007">
    <property type="protein sequence ID" value="MDQ0335999.1"/>
    <property type="molecule type" value="Genomic_DNA"/>
</dbReference>
<dbReference type="Proteomes" id="UP001138672">
    <property type="component" value="Unassembled WGS sequence"/>
</dbReference>
<dbReference type="Proteomes" id="UP001231587">
    <property type="component" value="Unassembled WGS sequence"/>
</dbReference>
<evidence type="ECO:0000256" key="2">
    <source>
        <dbReference type="SAM" id="SignalP"/>
    </source>
</evidence>
<keyword evidence="6" id="KW-1185">Reference proteome</keyword>
<accession>A0A9X1C9N0</accession>
<evidence type="ECO:0000313" key="5">
    <source>
        <dbReference type="Proteomes" id="UP001138672"/>
    </source>
</evidence>
<feature type="region of interest" description="Disordered" evidence="1">
    <location>
        <begin position="171"/>
        <end position="195"/>
    </location>
</feature>